<name>A0A843UW38_COLES</name>
<gene>
    <name evidence="1" type="ORF">Taro_017452</name>
</gene>
<keyword evidence="2" id="KW-1185">Reference proteome</keyword>
<sequence length="89" mass="9469">MAKRTLGVRGHMIQECVDTVTECVDTLSQLRQTSLLGDGSSVDTLTGCVDTLSQSGNWVFWRLALVSTHSLAVSTHCPSLASGSSGDWV</sequence>
<proteinExistence type="predicted"/>
<evidence type="ECO:0000313" key="1">
    <source>
        <dbReference type="EMBL" id="MQL84943.1"/>
    </source>
</evidence>
<dbReference type="EMBL" id="NMUH01000796">
    <property type="protein sequence ID" value="MQL84943.1"/>
    <property type="molecule type" value="Genomic_DNA"/>
</dbReference>
<reference evidence="1" key="1">
    <citation type="submission" date="2017-07" db="EMBL/GenBank/DDBJ databases">
        <title>Taro Niue Genome Assembly and Annotation.</title>
        <authorList>
            <person name="Atibalentja N."/>
            <person name="Keating K."/>
            <person name="Fields C.J."/>
        </authorList>
    </citation>
    <scope>NUCLEOTIDE SEQUENCE</scope>
    <source>
        <strain evidence="1">Niue_2</strain>
        <tissue evidence="1">Leaf</tissue>
    </source>
</reference>
<dbReference type="Proteomes" id="UP000652761">
    <property type="component" value="Unassembled WGS sequence"/>
</dbReference>
<evidence type="ECO:0000313" key="2">
    <source>
        <dbReference type="Proteomes" id="UP000652761"/>
    </source>
</evidence>
<organism evidence="1 2">
    <name type="scientific">Colocasia esculenta</name>
    <name type="common">Wild taro</name>
    <name type="synonym">Arum esculentum</name>
    <dbReference type="NCBI Taxonomy" id="4460"/>
    <lineage>
        <taxon>Eukaryota</taxon>
        <taxon>Viridiplantae</taxon>
        <taxon>Streptophyta</taxon>
        <taxon>Embryophyta</taxon>
        <taxon>Tracheophyta</taxon>
        <taxon>Spermatophyta</taxon>
        <taxon>Magnoliopsida</taxon>
        <taxon>Liliopsida</taxon>
        <taxon>Araceae</taxon>
        <taxon>Aroideae</taxon>
        <taxon>Colocasieae</taxon>
        <taxon>Colocasia</taxon>
    </lineage>
</organism>
<comment type="caution">
    <text evidence="1">The sequence shown here is derived from an EMBL/GenBank/DDBJ whole genome shotgun (WGS) entry which is preliminary data.</text>
</comment>
<dbReference type="AlphaFoldDB" id="A0A843UW38"/>
<protein>
    <submittedName>
        <fullName evidence="1">Uncharacterized protein</fullName>
    </submittedName>
</protein>
<accession>A0A843UW38</accession>